<evidence type="ECO:0000313" key="2">
    <source>
        <dbReference type="EMBL" id="KAA8569878.1"/>
    </source>
</evidence>
<proteinExistence type="predicted"/>
<comment type="caution">
    <text evidence="2">The sequence shown here is derived from an EMBL/GenBank/DDBJ whole genome shotgun (WGS) entry which is preliminary data.</text>
</comment>
<dbReference type="AlphaFoldDB" id="A0A5M9JK46"/>
<dbReference type="VEuPathDB" id="FungiDB:MFRU_005g00400"/>
<sequence length="126" mass="14374">MIQMISLMKKSGRKNQIWTWLRPNSTTLSLISNFETTVDQHVSQNDPYGHFSEIEDPLIRQENSRGQNTLFEQLKDQFVANKSTWTDDEKEALASLLSDDQMTIEGESSNSTATEEEIPFTTASIE</sequence>
<evidence type="ECO:0000256" key="1">
    <source>
        <dbReference type="SAM" id="MobiDB-lite"/>
    </source>
</evidence>
<dbReference type="EMBL" id="VICG01000007">
    <property type="protein sequence ID" value="KAA8569878.1"/>
    <property type="molecule type" value="Genomic_DNA"/>
</dbReference>
<protein>
    <submittedName>
        <fullName evidence="2">Uncharacterized protein</fullName>
    </submittedName>
</protein>
<reference evidence="2 3" key="1">
    <citation type="submission" date="2019-06" db="EMBL/GenBank/DDBJ databases">
        <title>Genome Sequence of the Brown Rot Fungal Pathogen Monilinia fructicola.</title>
        <authorList>
            <person name="De Miccolis Angelini R.M."/>
            <person name="Landi L."/>
            <person name="Abate D."/>
            <person name="Pollastro S."/>
            <person name="Romanazzi G."/>
            <person name="Faretra F."/>
        </authorList>
    </citation>
    <scope>NUCLEOTIDE SEQUENCE [LARGE SCALE GENOMIC DNA]</scope>
    <source>
        <strain evidence="2 3">Mfrc123</strain>
    </source>
</reference>
<keyword evidence="3" id="KW-1185">Reference proteome</keyword>
<feature type="compositionally biased region" description="Polar residues" evidence="1">
    <location>
        <begin position="98"/>
        <end position="113"/>
    </location>
</feature>
<evidence type="ECO:0000313" key="3">
    <source>
        <dbReference type="Proteomes" id="UP000322873"/>
    </source>
</evidence>
<name>A0A5M9JK46_MONFR</name>
<accession>A0A5M9JK46</accession>
<dbReference type="Proteomes" id="UP000322873">
    <property type="component" value="Unassembled WGS sequence"/>
</dbReference>
<organism evidence="2 3">
    <name type="scientific">Monilinia fructicola</name>
    <name type="common">Brown rot fungus</name>
    <name type="synonym">Ciboria fructicola</name>
    <dbReference type="NCBI Taxonomy" id="38448"/>
    <lineage>
        <taxon>Eukaryota</taxon>
        <taxon>Fungi</taxon>
        <taxon>Dikarya</taxon>
        <taxon>Ascomycota</taxon>
        <taxon>Pezizomycotina</taxon>
        <taxon>Leotiomycetes</taxon>
        <taxon>Helotiales</taxon>
        <taxon>Sclerotiniaceae</taxon>
        <taxon>Monilinia</taxon>
    </lineage>
</organism>
<feature type="region of interest" description="Disordered" evidence="1">
    <location>
        <begin position="96"/>
        <end position="126"/>
    </location>
</feature>
<gene>
    <name evidence="2" type="ORF">EYC84_002221</name>
</gene>